<sequence length="41" mass="4582">MKTTSTKTTSKVNTEKAQLLKKIINKNNNIQTACMSLCESH</sequence>
<proteinExistence type="predicted"/>
<keyword evidence="2" id="KW-1185">Reference proteome</keyword>
<evidence type="ECO:0000313" key="2">
    <source>
        <dbReference type="Proteomes" id="UP000193804"/>
    </source>
</evidence>
<name>A0A1X7L4D3_9BACT</name>
<dbReference type="EMBL" id="FXAW01000008">
    <property type="protein sequence ID" value="SMG48748.1"/>
    <property type="molecule type" value="Genomic_DNA"/>
</dbReference>
<evidence type="ECO:0000313" key="1">
    <source>
        <dbReference type="EMBL" id="SMG48748.1"/>
    </source>
</evidence>
<accession>A0A1X7L4D3</accession>
<organism evidence="1 2">
    <name type="scientific">Marivirga sericea</name>
    <dbReference type="NCBI Taxonomy" id="1028"/>
    <lineage>
        <taxon>Bacteria</taxon>
        <taxon>Pseudomonadati</taxon>
        <taxon>Bacteroidota</taxon>
        <taxon>Cytophagia</taxon>
        <taxon>Cytophagales</taxon>
        <taxon>Marivirgaceae</taxon>
        <taxon>Marivirga</taxon>
    </lineage>
</organism>
<dbReference type="STRING" id="1028.SAMN05661096_03513"/>
<gene>
    <name evidence="1" type="ORF">SAMN05661096_03513</name>
</gene>
<dbReference type="Proteomes" id="UP000193804">
    <property type="component" value="Unassembled WGS sequence"/>
</dbReference>
<reference evidence="2" key="1">
    <citation type="submission" date="2017-04" db="EMBL/GenBank/DDBJ databases">
        <authorList>
            <person name="Varghese N."/>
            <person name="Submissions S."/>
        </authorList>
    </citation>
    <scope>NUCLEOTIDE SEQUENCE [LARGE SCALE GENOMIC DNA]</scope>
    <source>
        <strain evidence="2">DSM 4125</strain>
    </source>
</reference>
<dbReference type="AlphaFoldDB" id="A0A1X7L4D3"/>
<protein>
    <submittedName>
        <fullName evidence="1">Uncharacterized protein</fullName>
    </submittedName>
</protein>